<dbReference type="InterPro" id="IPR037523">
    <property type="entry name" value="VOC_core"/>
</dbReference>
<dbReference type="PANTHER" id="PTHR34109">
    <property type="entry name" value="BNAUNNG04460D PROTEIN-RELATED"/>
    <property type="match status" value="1"/>
</dbReference>
<proteinExistence type="predicted"/>
<evidence type="ECO:0000259" key="1">
    <source>
        <dbReference type="PROSITE" id="PS51819"/>
    </source>
</evidence>
<dbReference type="OrthoDB" id="9806868at2"/>
<dbReference type="PANTHER" id="PTHR34109:SF1">
    <property type="entry name" value="VOC DOMAIN-CONTAINING PROTEIN"/>
    <property type="match status" value="1"/>
</dbReference>
<organism evidence="2 3">
    <name type="scientific">Nitrobacter winogradskyi</name>
    <name type="common">Nitrobacter agilis</name>
    <dbReference type="NCBI Taxonomy" id="913"/>
    <lineage>
        <taxon>Bacteria</taxon>
        <taxon>Pseudomonadati</taxon>
        <taxon>Pseudomonadota</taxon>
        <taxon>Alphaproteobacteria</taxon>
        <taxon>Hyphomicrobiales</taxon>
        <taxon>Nitrobacteraceae</taxon>
        <taxon>Nitrobacter</taxon>
    </lineage>
</organism>
<dbReference type="Gene3D" id="3.30.720.110">
    <property type="match status" value="1"/>
</dbReference>
<feature type="domain" description="VOC" evidence="1">
    <location>
        <begin position="1"/>
        <end position="129"/>
    </location>
</feature>
<dbReference type="AlphaFoldDB" id="A0A4Y3WAI7"/>
<accession>A0A4Y3WAI7</accession>
<evidence type="ECO:0000313" key="3">
    <source>
        <dbReference type="Proteomes" id="UP000318825"/>
    </source>
</evidence>
<name>A0A4Y3WAI7_NITWI</name>
<dbReference type="Pfam" id="PF00903">
    <property type="entry name" value="Glyoxalase"/>
    <property type="match status" value="1"/>
</dbReference>
<dbReference type="EMBL" id="BJNF01000046">
    <property type="protein sequence ID" value="GEC15964.1"/>
    <property type="molecule type" value="Genomic_DNA"/>
</dbReference>
<comment type="caution">
    <text evidence="2">The sequence shown here is derived from an EMBL/GenBank/DDBJ whole genome shotgun (WGS) entry which is preliminary data.</text>
</comment>
<reference evidence="2 3" key="1">
    <citation type="submission" date="2019-06" db="EMBL/GenBank/DDBJ databases">
        <title>Whole genome shotgun sequence of Nitrobacter winogradskyi NBRC 14297.</title>
        <authorList>
            <person name="Hosoyama A."/>
            <person name="Uohara A."/>
            <person name="Ohji S."/>
            <person name="Ichikawa N."/>
        </authorList>
    </citation>
    <scope>NUCLEOTIDE SEQUENCE [LARGE SCALE GENOMIC DNA]</scope>
    <source>
        <strain evidence="2 3">NBRC 14297</strain>
    </source>
</reference>
<gene>
    <name evidence="2" type="ORF">NWI01_18560</name>
</gene>
<dbReference type="Gene3D" id="3.30.720.120">
    <property type="match status" value="1"/>
</dbReference>
<evidence type="ECO:0000313" key="2">
    <source>
        <dbReference type="EMBL" id="GEC15964.1"/>
    </source>
</evidence>
<sequence length="136" mass="14900">MGSTVIPAMRYRDPHKMIDWLCETFGFARKAVHDDGNGGVAHAELTLGDGMIMLGSARDDDFAKVQKPATTDHLVTQSAYIVVPDADAVYVRAKANGAIIVLEISDKDYGGREFTCRDPEGQVWSFGTYSPWSQSN</sequence>
<dbReference type="InterPro" id="IPR029068">
    <property type="entry name" value="Glyas_Bleomycin-R_OHBP_Dase"/>
</dbReference>
<dbReference type="InterPro" id="IPR004360">
    <property type="entry name" value="Glyas_Fos-R_dOase_dom"/>
</dbReference>
<dbReference type="SUPFAM" id="SSF54593">
    <property type="entry name" value="Glyoxalase/Bleomycin resistance protein/Dihydroxybiphenyl dioxygenase"/>
    <property type="match status" value="1"/>
</dbReference>
<dbReference type="PROSITE" id="PS51819">
    <property type="entry name" value="VOC"/>
    <property type="match status" value="1"/>
</dbReference>
<dbReference type="Proteomes" id="UP000318825">
    <property type="component" value="Unassembled WGS sequence"/>
</dbReference>
<protein>
    <recommendedName>
        <fullName evidence="1">VOC domain-containing protein</fullName>
    </recommendedName>
</protein>
<dbReference type="RefSeq" id="WP_141383618.1">
    <property type="nucleotide sequence ID" value="NZ_BJNF01000046.1"/>
</dbReference>